<comment type="caution">
    <text evidence="1">The sequence shown here is derived from an EMBL/GenBank/DDBJ whole genome shotgun (WGS) entry which is preliminary data.</text>
</comment>
<protein>
    <submittedName>
        <fullName evidence="1">Uncharacterized protein</fullName>
    </submittedName>
</protein>
<name>X1BBH5_9ZZZZ</name>
<dbReference type="AlphaFoldDB" id="X1BBH5"/>
<gene>
    <name evidence="1" type="ORF">S01H4_40684</name>
</gene>
<sequence length="289" mass="32470">KVAETYIRIPVNICIITVAEPPPEDVTTSAVELMVQNTGADRKSLSQSIRLGPYLIRVTQYHYGEIISDVWPKVLSSFDAFAVVVSGVLSEGDRVEEAVQRIRSNSEANIVVVPGSDEELERARDIEANLGINLCDSVSPRPTHLLLSIIAYGEFSDIHPELAREKWIIEDKVDASPDPLTSEDEELGHQAFFVVDRRTGEAVYSYYYDERSRFLDLAPNIVAAITAFKIDQSSPTETSVFRTGDWSYITIERNFYIFTLITGNDADVEELRSRFSFLPDLFLDEVPVI</sequence>
<proteinExistence type="predicted"/>
<dbReference type="EMBL" id="BART01022187">
    <property type="protein sequence ID" value="GAG93284.1"/>
    <property type="molecule type" value="Genomic_DNA"/>
</dbReference>
<accession>X1BBH5</accession>
<evidence type="ECO:0000313" key="1">
    <source>
        <dbReference type="EMBL" id="GAG93284.1"/>
    </source>
</evidence>
<feature type="non-terminal residue" evidence="1">
    <location>
        <position position="289"/>
    </location>
</feature>
<feature type="non-terminal residue" evidence="1">
    <location>
        <position position="1"/>
    </location>
</feature>
<organism evidence="1">
    <name type="scientific">marine sediment metagenome</name>
    <dbReference type="NCBI Taxonomy" id="412755"/>
    <lineage>
        <taxon>unclassified sequences</taxon>
        <taxon>metagenomes</taxon>
        <taxon>ecological metagenomes</taxon>
    </lineage>
</organism>
<reference evidence="1" key="1">
    <citation type="journal article" date="2014" name="Front. Microbiol.">
        <title>High frequency of phylogenetically diverse reductive dehalogenase-homologous genes in deep subseafloor sedimentary metagenomes.</title>
        <authorList>
            <person name="Kawai M."/>
            <person name="Futagami T."/>
            <person name="Toyoda A."/>
            <person name="Takaki Y."/>
            <person name="Nishi S."/>
            <person name="Hori S."/>
            <person name="Arai W."/>
            <person name="Tsubouchi T."/>
            <person name="Morono Y."/>
            <person name="Uchiyama I."/>
            <person name="Ito T."/>
            <person name="Fujiyama A."/>
            <person name="Inagaki F."/>
            <person name="Takami H."/>
        </authorList>
    </citation>
    <scope>NUCLEOTIDE SEQUENCE</scope>
    <source>
        <strain evidence="1">Expedition CK06-06</strain>
    </source>
</reference>